<feature type="transmembrane region" description="Helical" evidence="9">
    <location>
        <begin position="685"/>
        <end position="706"/>
    </location>
</feature>
<dbReference type="InterPro" id="IPR059000">
    <property type="entry name" value="ATPase_P-type_domA"/>
</dbReference>
<evidence type="ECO:0000256" key="4">
    <source>
        <dbReference type="ARBA" id="ARBA00022741"/>
    </source>
</evidence>
<dbReference type="SMART" id="SM00831">
    <property type="entry name" value="Cation_ATPase_N"/>
    <property type="match status" value="1"/>
</dbReference>
<keyword evidence="8 9" id="KW-0472">Membrane</keyword>
<keyword evidence="4" id="KW-0547">Nucleotide-binding</keyword>
<dbReference type="Gene3D" id="1.20.1110.10">
    <property type="entry name" value="Calcium-transporting ATPase, transmembrane domain"/>
    <property type="match status" value="1"/>
</dbReference>
<feature type="transmembrane region" description="Helical" evidence="9">
    <location>
        <begin position="790"/>
        <end position="811"/>
    </location>
</feature>
<dbReference type="AlphaFoldDB" id="A0A2T5Y9S4"/>
<dbReference type="InterPro" id="IPR050510">
    <property type="entry name" value="Cation_transp_ATPase_P-type"/>
</dbReference>
<dbReference type="Pfam" id="PF00690">
    <property type="entry name" value="Cation_ATPase_N"/>
    <property type="match status" value="1"/>
</dbReference>
<dbReference type="InterPro" id="IPR023299">
    <property type="entry name" value="ATPase_P-typ_cyto_dom_N"/>
</dbReference>
<dbReference type="InterPro" id="IPR023298">
    <property type="entry name" value="ATPase_P-typ_TM_dom_sf"/>
</dbReference>
<dbReference type="SFLD" id="SFLDF00027">
    <property type="entry name" value="p-type_atpase"/>
    <property type="match status" value="1"/>
</dbReference>
<dbReference type="Pfam" id="PF13246">
    <property type="entry name" value="Cation_ATPase"/>
    <property type="match status" value="1"/>
</dbReference>
<comment type="similarity">
    <text evidence="2">Belongs to the cation transport ATPase (P-type) (TC 3.A.3) family. Type IIA subfamily.</text>
</comment>
<dbReference type="GO" id="GO:0005391">
    <property type="term" value="F:P-type sodium:potassium-exchanging transporter activity"/>
    <property type="evidence" value="ECO:0007669"/>
    <property type="project" value="TreeGrafter"/>
</dbReference>
<dbReference type="GO" id="GO:0036376">
    <property type="term" value="P:sodium ion export across plasma membrane"/>
    <property type="evidence" value="ECO:0007669"/>
    <property type="project" value="TreeGrafter"/>
</dbReference>
<dbReference type="GO" id="GO:0005886">
    <property type="term" value="C:plasma membrane"/>
    <property type="evidence" value="ECO:0007669"/>
    <property type="project" value="TreeGrafter"/>
</dbReference>
<dbReference type="GO" id="GO:0030007">
    <property type="term" value="P:intracellular potassium ion homeostasis"/>
    <property type="evidence" value="ECO:0007669"/>
    <property type="project" value="TreeGrafter"/>
</dbReference>
<feature type="transmembrane region" description="Helical" evidence="9">
    <location>
        <begin position="83"/>
        <end position="102"/>
    </location>
</feature>
<sequence length="890" mass="97782">MLVQPPYTKDTAVLAAEMHSEVQRGLSSEDAGKLLQQHGQNIIQSENQRSLLTMLLQQFASPMVLLLLFAAGLSFFFQEWLDGSAILIVIVINALIGFYMELQANRSMNALKHMVSLSAKVIRDGSLQEVPSENVVPGDVLYIEAGDMILADARIFNATQLEVDESALTGESLPVTKDVGVLAGEVPLAERVNMLFKGTFVTKGNAYSLVTGTGMDTELGKIASLVQQAEQAATPLEKKLEQLSKKLIWITVGLVIVIFFAGLAQGAEWVKVLEVSIALAVAAIPEGLPIVATLALAQGMLRMAKHKVIVKKLAAVETLGGTNVICTDKTGTLTQNIISVNTILIPTGKTEVEYRADGTVAIPLEVRNSENYQKIVEAAILCNTANLEVKNNVLREVGDPLEVGLLKFSATEGKDVHQVREKLPKTREEAFTSETKIMATLHENGSTSIVFAKGAVEELLQKCTQILQERELQNFSDSQKAAWIAQTELLASEGLRLLAFAYKETSSLQGSLTQNLVFTGVLGLLDPPRVEVSAALDECRSAGIKVIMITGDHPATARNIALKLGLMDDKENAIMHGKDMKEYADLTNQDKKRWLETLVFARVTPKQKIDLVTLLQENKYIVGMTGDGVNDAPAIKKADIGIAMGLRGTQVAQEVADMVLKDDSFTSIVVAIKQGRIIFENIKKFVAYLLSCNLSELFVVAFSSILNLHFALVPLQILFINLITDVLPALALGVTEGNDLIMKNKPRNPDTPIIDNQQWRAIFTYAAVITLCVLGAVFASHYLYHQTELWNPQLCNNILFFTLVFSQLWHVFNMSSAKVSFFKSEVVKNKYVWYALALCIVLVSTVYFAQPLRDILSIYTMSTGDWMISLGFSFMSLIIIQVLKRTRIVL</sequence>
<dbReference type="InterPro" id="IPR018303">
    <property type="entry name" value="ATPase_P-typ_P_site"/>
</dbReference>
<feature type="transmembrane region" description="Helical" evidence="9">
    <location>
        <begin position="277"/>
        <end position="297"/>
    </location>
</feature>
<dbReference type="PANTHER" id="PTHR43294">
    <property type="entry name" value="SODIUM/POTASSIUM-TRANSPORTING ATPASE SUBUNIT ALPHA"/>
    <property type="match status" value="1"/>
</dbReference>
<evidence type="ECO:0000256" key="7">
    <source>
        <dbReference type="ARBA" id="ARBA00022989"/>
    </source>
</evidence>
<dbReference type="OrthoDB" id="1521937at2"/>
<dbReference type="Gene3D" id="3.40.50.1000">
    <property type="entry name" value="HAD superfamily/HAD-like"/>
    <property type="match status" value="1"/>
</dbReference>
<keyword evidence="7 9" id="KW-1133">Transmembrane helix</keyword>
<evidence type="ECO:0000313" key="12">
    <source>
        <dbReference type="Proteomes" id="UP000244225"/>
    </source>
</evidence>
<evidence type="ECO:0000256" key="5">
    <source>
        <dbReference type="ARBA" id="ARBA00022840"/>
    </source>
</evidence>
<dbReference type="Proteomes" id="UP000244225">
    <property type="component" value="Unassembled WGS sequence"/>
</dbReference>
<protein>
    <submittedName>
        <fullName evidence="11">Ca2+-transporting ATPase</fullName>
    </submittedName>
</protein>
<dbReference type="GO" id="GO:0006883">
    <property type="term" value="P:intracellular sodium ion homeostasis"/>
    <property type="evidence" value="ECO:0007669"/>
    <property type="project" value="TreeGrafter"/>
</dbReference>
<dbReference type="SFLD" id="SFLDS00003">
    <property type="entry name" value="Haloacid_Dehalogenase"/>
    <property type="match status" value="1"/>
</dbReference>
<dbReference type="InterPro" id="IPR044492">
    <property type="entry name" value="P_typ_ATPase_HD_dom"/>
</dbReference>
<dbReference type="GO" id="GO:0016887">
    <property type="term" value="F:ATP hydrolysis activity"/>
    <property type="evidence" value="ECO:0007669"/>
    <property type="project" value="InterPro"/>
</dbReference>
<evidence type="ECO:0000259" key="10">
    <source>
        <dbReference type="SMART" id="SM00831"/>
    </source>
</evidence>
<dbReference type="InterPro" id="IPR023214">
    <property type="entry name" value="HAD_sf"/>
</dbReference>
<reference evidence="11 12" key="1">
    <citation type="submission" date="2018-04" db="EMBL/GenBank/DDBJ databases">
        <title>Genomic Encyclopedia of Archaeal and Bacterial Type Strains, Phase II (KMG-II): from individual species to whole genera.</title>
        <authorList>
            <person name="Goeker M."/>
        </authorList>
    </citation>
    <scope>NUCLEOTIDE SEQUENCE [LARGE SCALE GENOMIC DNA]</scope>
    <source>
        <strain evidence="11 12">DSM 100162</strain>
    </source>
</reference>
<keyword evidence="3 9" id="KW-0812">Transmembrane</keyword>
<evidence type="ECO:0000256" key="3">
    <source>
        <dbReference type="ARBA" id="ARBA00022692"/>
    </source>
</evidence>
<evidence type="ECO:0000256" key="1">
    <source>
        <dbReference type="ARBA" id="ARBA00004141"/>
    </source>
</evidence>
<feature type="transmembrane region" description="Helical" evidence="9">
    <location>
        <begin position="866"/>
        <end position="883"/>
    </location>
</feature>
<dbReference type="PANTHER" id="PTHR43294:SF20">
    <property type="entry name" value="P-TYPE ATPASE"/>
    <property type="match status" value="1"/>
</dbReference>
<dbReference type="PRINTS" id="PR00120">
    <property type="entry name" value="HATPASE"/>
</dbReference>
<keyword evidence="6" id="KW-1278">Translocase</keyword>
<evidence type="ECO:0000256" key="6">
    <source>
        <dbReference type="ARBA" id="ARBA00022967"/>
    </source>
</evidence>
<name>A0A2T5Y9S4_9BACT</name>
<dbReference type="NCBIfam" id="TIGR01494">
    <property type="entry name" value="ATPase_P-type"/>
    <property type="match status" value="2"/>
</dbReference>
<dbReference type="SUPFAM" id="SSF81660">
    <property type="entry name" value="Metal cation-transporting ATPase, ATP-binding domain N"/>
    <property type="match status" value="1"/>
</dbReference>
<feature type="transmembrane region" description="Helical" evidence="9">
    <location>
        <begin position="247"/>
        <end position="265"/>
    </location>
</feature>
<dbReference type="Pfam" id="PF00122">
    <property type="entry name" value="E1-E2_ATPase"/>
    <property type="match status" value="1"/>
</dbReference>
<dbReference type="Gene3D" id="3.40.1110.10">
    <property type="entry name" value="Calcium-transporting ATPase, cytoplasmic domain N"/>
    <property type="match status" value="1"/>
</dbReference>
<dbReference type="InterPro" id="IPR004014">
    <property type="entry name" value="ATPase_P-typ_cation-transptr_N"/>
</dbReference>
<dbReference type="RefSeq" id="WP_108213642.1">
    <property type="nucleotide sequence ID" value="NZ_QBKI01000013.1"/>
</dbReference>
<feature type="transmembrane region" description="Helical" evidence="9">
    <location>
        <begin position="831"/>
        <end position="850"/>
    </location>
</feature>
<organism evidence="11 12">
    <name type="scientific">Pontibacter mucosus</name>
    <dbReference type="NCBI Taxonomy" id="1649266"/>
    <lineage>
        <taxon>Bacteria</taxon>
        <taxon>Pseudomonadati</taxon>
        <taxon>Bacteroidota</taxon>
        <taxon>Cytophagia</taxon>
        <taxon>Cytophagales</taxon>
        <taxon>Hymenobacteraceae</taxon>
        <taxon>Pontibacter</taxon>
    </lineage>
</organism>
<dbReference type="InterPro" id="IPR036412">
    <property type="entry name" value="HAD-like_sf"/>
</dbReference>
<accession>A0A2T5Y9S4</accession>
<evidence type="ECO:0000313" key="11">
    <source>
        <dbReference type="EMBL" id="PTX13116.1"/>
    </source>
</evidence>
<dbReference type="GO" id="GO:1902600">
    <property type="term" value="P:proton transmembrane transport"/>
    <property type="evidence" value="ECO:0007669"/>
    <property type="project" value="TreeGrafter"/>
</dbReference>
<evidence type="ECO:0000256" key="8">
    <source>
        <dbReference type="ARBA" id="ARBA00023136"/>
    </source>
</evidence>
<evidence type="ECO:0000256" key="9">
    <source>
        <dbReference type="SAM" id="Phobius"/>
    </source>
</evidence>
<dbReference type="GO" id="GO:0005524">
    <property type="term" value="F:ATP binding"/>
    <property type="evidence" value="ECO:0007669"/>
    <property type="project" value="UniProtKB-KW"/>
</dbReference>
<keyword evidence="12" id="KW-1185">Reference proteome</keyword>
<dbReference type="Pfam" id="PF00689">
    <property type="entry name" value="Cation_ATPase_C"/>
    <property type="match status" value="1"/>
</dbReference>
<dbReference type="SFLD" id="SFLDG00002">
    <property type="entry name" value="C1.7:_P-type_atpase_like"/>
    <property type="match status" value="1"/>
</dbReference>
<dbReference type="Gene3D" id="2.70.150.10">
    <property type="entry name" value="Calcium-transporting ATPase, cytoplasmic transduction domain A"/>
    <property type="match status" value="1"/>
</dbReference>
<dbReference type="InterPro" id="IPR001757">
    <property type="entry name" value="P_typ_ATPase"/>
</dbReference>
<keyword evidence="5" id="KW-0067">ATP-binding</keyword>
<feature type="transmembrane region" description="Helical" evidence="9">
    <location>
        <begin position="59"/>
        <end position="77"/>
    </location>
</feature>
<dbReference type="SUPFAM" id="SSF81665">
    <property type="entry name" value="Calcium ATPase, transmembrane domain M"/>
    <property type="match status" value="1"/>
</dbReference>
<feature type="transmembrane region" description="Helical" evidence="9">
    <location>
        <begin position="762"/>
        <end position="784"/>
    </location>
</feature>
<dbReference type="SUPFAM" id="SSF56784">
    <property type="entry name" value="HAD-like"/>
    <property type="match status" value="1"/>
</dbReference>
<gene>
    <name evidence="11" type="ORF">C8N40_11338</name>
</gene>
<dbReference type="GO" id="GO:1990573">
    <property type="term" value="P:potassium ion import across plasma membrane"/>
    <property type="evidence" value="ECO:0007669"/>
    <property type="project" value="TreeGrafter"/>
</dbReference>
<feature type="domain" description="Cation-transporting P-type ATPase N-terminal" evidence="10">
    <location>
        <begin position="5"/>
        <end position="79"/>
    </location>
</feature>
<dbReference type="InterPro" id="IPR006068">
    <property type="entry name" value="ATPase_P-typ_cation-transptr_C"/>
</dbReference>
<dbReference type="EMBL" id="QBKI01000013">
    <property type="protein sequence ID" value="PTX13116.1"/>
    <property type="molecule type" value="Genomic_DNA"/>
</dbReference>
<dbReference type="PRINTS" id="PR00119">
    <property type="entry name" value="CATATPASE"/>
</dbReference>
<proteinExistence type="inferred from homology"/>
<dbReference type="SUPFAM" id="SSF81653">
    <property type="entry name" value="Calcium ATPase, transduction domain A"/>
    <property type="match status" value="1"/>
</dbReference>
<dbReference type="FunFam" id="3.40.50.1000:FF:000001">
    <property type="entry name" value="Phospholipid-transporting ATPase IC"/>
    <property type="match status" value="1"/>
</dbReference>
<comment type="subcellular location">
    <subcellularLocation>
        <location evidence="1">Membrane</location>
        <topology evidence="1">Multi-pass membrane protein</topology>
    </subcellularLocation>
</comment>
<evidence type="ECO:0000256" key="2">
    <source>
        <dbReference type="ARBA" id="ARBA00005675"/>
    </source>
</evidence>
<dbReference type="InterPro" id="IPR008250">
    <property type="entry name" value="ATPase_P-typ_transduc_dom_A_sf"/>
</dbReference>
<dbReference type="FunFam" id="3.40.50.1000:FF:000083">
    <property type="entry name" value="Sodium/potassium-transporting ATPase subunit alpha"/>
    <property type="match status" value="1"/>
</dbReference>
<comment type="caution">
    <text evidence="11">The sequence shown here is derived from an EMBL/GenBank/DDBJ whole genome shotgun (WGS) entry which is preliminary data.</text>
</comment>
<dbReference type="PROSITE" id="PS00154">
    <property type="entry name" value="ATPASE_E1_E2"/>
    <property type="match status" value="1"/>
</dbReference>
<feature type="transmembrane region" description="Helical" evidence="9">
    <location>
        <begin position="718"/>
        <end position="741"/>
    </location>
</feature>